<keyword evidence="5 9" id="KW-0812">Transmembrane</keyword>
<feature type="transmembrane region" description="Helical" evidence="9">
    <location>
        <begin position="26"/>
        <end position="45"/>
    </location>
</feature>
<gene>
    <name evidence="11" type="ORF">M972_11361</name>
</gene>
<evidence type="ECO:0000256" key="9">
    <source>
        <dbReference type="SAM" id="Phobius"/>
    </source>
</evidence>
<dbReference type="Gene3D" id="3.30.70.1450">
    <property type="entry name" value="Regulator of K+ conductance, C-terminal domain"/>
    <property type="match status" value="2"/>
</dbReference>
<feature type="transmembrane region" description="Helical" evidence="9">
    <location>
        <begin position="256"/>
        <end position="277"/>
    </location>
</feature>
<dbReference type="GO" id="GO:0015297">
    <property type="term" value="F:antiporter activity"/>
    <property type="evidence" value="ECO:0007669"/>
    <property type="project" value="UniProtKB-KW"/>
</dbReference>
<keyword evidence="6 9" id="KW-1133">Transmembrane helix</keyword>
<name>A0AB36TCC0_ACETH</name>
<dbReference type="Gene3D" id="1.20.1530.20">
    <property type="match status" value="1"/>
</dbReference>
<organism evidence="11 12">
    <name type="scientific">Acetivibrio thermocellus AD2</name>
    <dbReference type="NCBI Taxonomy" id="1138384"/>
    <lineage>
        <taxon>Bacteria</taxon>
        <taxon>Bacillati</taxon>
        <taxon>Bacillota</taxon>
        <taxon>Clostridia</taxon>
        <taxon>Eubacteriales</taxon>
        <taxon>Oscillospiraceae</taxon>
        <taxon>Acetivibrio</taxon>
    </lineage>
</organism>
<dbReference type="Proteomes" id="UP000223596">
    <property type="component" value="Unassembled WGS sequence"/>
</dbReference>
<dbReference type="EMBL" id="PDBW01000001">
    <property type="protein sequence ID" value="PFH01622.1"/>
    <property type="molecule type" value="Genomic_DNA"/>
</dbReference>
<keyword evidence="7" id="KW-0406">Ion transport</keyword>
<dbReference type="NCBIfam" id="NF003716">
    <property type="entry name" value="PRK05326.1-3"/>
    <property type="match status" value="1"/>
</dbReference>
<feature type="transmembrane region" description="Helical" evidence="9">
    <location>
        <begin position="289"/>
        <end position="310"/>
    </location>
</feature>
<feature type="transmembrane region" description="Helical" evidence="9">
    <location>
        <begin position="81"/>
        <end position="104"/>
    </location>
</feature>
<dbReference type="Pfam" id="PF00999">
    <property type="entry name" value="Na_H_Exchanger"/>
    <property type="match status" value="1"/>
</dbReference>
<dbReference type="PANTHER" id="PTHR32507:SF7">
    <property type="entry name" value="K(+)_H(+) ANTIPORTER NHAP2"/>
    <property type="match status" value="1"/>
</dbReference>
<dbReference type="InterPro" id="IPR038770">
    <property type="entry name" value="Na+/solute_symporter_sf"/>
</dbReference>
<dbReference type="AlphaFoldDB" id="A0AB36TCC0"/>
<comment type="subcellular location">
    <subcellularLocation>
        <location evidence="1">Cell membrane</location>
        <topology evidence="1">Multi-pass membrane protein</topology>
    </subcellularLocation>
</comment>
<feature type="domain" description="RCK C-terminal" evidence="10">
    <location>
        <begin position="387"/>
        <end position="473"/>
    </location>
</feature>
<proteinExistence type="predicted"/>
<dbReference type="PROSITE" id="PS51202">
    <property type="entry name" value="RCK_C"/>
    <property type="match status" value="1"/>
</dbReference>
<evidence type="ECO:0000256" key="7">
    <source>
        <dbReference type="ARBA" id="ARBA00023065"/>
    </source>
</evidence>
<keyword evidence="2" id="KW-0813">Transport</keyword>
<dbReference type="GO" id="GO:1902600">
    <property type="term" value="P:proton transmembrane transport"/>
    <property type="evidence" value="ECO:0007669"/>
    <property type="project" value="InterPro"/>
</dbReference>
<dbReference type="GO" id="GO:0006813">
    <property type="term" value="P:potassium ion transport"/>
    <property type="evidence" value="ECO:0007669"/>
    <property type="project" value="InterPro"/>
</dbReference>
<evidence type="ECO:0000259" key="10">
    <source>
        <dbReference type="PROSITE" id="PS51202"/>
    </source>
</evidence>
<dbReference type="Pfam" id="PF02080">
    <property type="entry name" value="TrkA_C"/>
    <property type="match status" value="2"/>
</dbReference>
<dbReference type="GO" id="GO:0005886">
    <property type="term" value="C:plasma membrane"/>
    <property type="evidence" value="ECO:0007669"/>
    <property type="project" value="UniProtKB-SubCell"/>
</dbReference>
<evidence type="ECO:0000256" key="1">
    <source>
        <dbReference type="ARBA" id="ARBA00004651"/>
    </source>
</evidence>
<dbReference type="PRINTS" id="PR00173">
    <property type="entry name" value="EDTRNSPORT"/>
</dbReference>
<feature type="transmembrane region" description="Helical" evidence="9">
    <location>
        <begin position="353"/>
        <end position="374"/>
    </location>
</feature>
<dbReference type="RefSeq" id="WP_003520848.1">
    <property type="nucleotide sequence ID" value="NZ_CP013828.1"/>
</dbReference>
<dbReference type="SUPFAM" id="SSF116726">
    <property type="entry name" value="TrkA C-terminal domain-like"/>
    <property type="match status" value="2"/>
</dbReference>
<evidence type="ECO:0000313" key="11">
    <source>
        <dbReference type="EMBL" id="PFH01622.1"/>
    </source>
</evidence>
<dbReference type="InterPro" id="IPR036721">
    <property type="entry name" value="RCK_C_sf"/>
</dbReference>
<evidence type="ECO:0000256" key="8">
    <source>
        <dbReference type="ARBA" id="ARBA00023136"/>
    </source>
</evidence>
<feature type="transmembrane region" description="Helical" evidence="9">
    <location>
        <begin position="209"/>
        <end position="226"/>
    </location>
</feature>
<sequence length="538" mass="59062">MSYLTVGLILILALFAIRFSNRYGIPALLLFIVLGMFFSIGIDFGDYEFADTFATVALMVIMFYGGFGTNWKMGKPVAKEAIVLSSLGVITTALMTGLFCHYVLGFKLLEGMLIGSIVGSTDYASVSNILRSKNLNLKYNTASLLELESGSNDPTAFTMTMVFLSAIIGTKLSVPVLILSQVVLGIVMGCIFSFVIGKLLKNYSLESDGLYAVFMASIILVTYAATDLLGGNGYLALYILGIYLGNMEFKGKRNIMFFFDGFTEIMQIGLFFILGLLSELPKFIAGLPWALAIMLFMIVIARPVTVYGLMLPFRLKFNQLNIISLAGIRGAAAIAFAIMAVNSPAVLSVDVYHIVFGICVLSSLIQGSLMPFAAKRLDMLDPGDTVLKTFNYYQDKSEIGFLETRIGPNSSLIGKKVKDLNLTFDFIVAKIERNGKTIVPRGHVTIKENDLIVIGGAVHFDKTGHELTEFTISKGHKWQNKYIKDLGLPHNHLIIMIQREGNEIIVPVGDTLLLEGDKIIMIKAEHPLEFPLANEMAT</sequence>
<accession>A0AB36TCC0</accession>
<keyword evidence="8 9" id="KW-0472">Membrane</keyword>
<evidence type="ECO:0000256" key="5">
    <source>
        <dbReference type="ARBA" id="ARBA00022692"/>
    </source>
</evidence>
<feature type="transmembrane region" description="Helical" evidence="9">
    <location>
        <begin position="322"/>
        <end position="341"/>
    </location>
</feature>
<evidence type="ECO:0000313" key="12">
    <source>
        <dbReference type="Proteomes" id="UP000223596"/>
    </source>
</evidence>
<reference evidence="11 12" key="1">
    <citation type="submission" date="2017-09" db="EMBL/GenBank/DDBJ databases">
        <title>Evaluation of Pacific Biosciences Sequencing Technology to Finishing C. thermocellum Genome Sequences.</title>
        <authorList>
            <person name="Brown S."/>
        </authorList>
    </citation>
    <scope>NUCLEOTIDE SEQUENCE [LARGE SCALE GENOMIC DNA]</scope>
    <source>
        <strain evidence="11 12">AD2</strain>
    </source>
</reference>
<keyword evidence="3" id="KW-0050">Antiport</keyword>
<evidence type="ECO:0000256" key="6">
    <source>
        <dbReference type="ARBA" id="ARBA00022989"/>
    </source>
</evidence>
<dbReference type="InterPro" id="IPR006037">
    <property type="entry name" value="RCK_C"/>
</dbReference>
<evidence type="ECO:0000256" key="3">
    <source>
        <dbReference type="ARBA" id="ARBA00022449"/>
    </source>
</evidence>
<feature type="transmembrane region" description="Helical" evidence="9">
    <location>
        <begin position="52"/>
        <end position="69"/>
    </location>
</feature>
<feature type="transmembrane region" description="Helical" evidence="9">
    <location>
        <begin position="178"/>
        <end position="197"/>
    </location>
</feature>
<dbReference type="PANTHER" id="PTHR32507">
    <property type="entry name" value="NA(+)/H(+) ANTIPORTER 1"/>
    <property type="match status" value="1"/>
</dbReference>
<evidence type="ECO:0000256" key="2">
    <source>
        <dbReference type="ARBA" id="ARBA00022448"/>
    </source>
</evidence>
<evidence type="ECO:0000256" key="4">
    <source>
        <dbReference type="ARBA" id="ARBA00022475"/>
    </source>
</evidence>
<dbReference type="NCBIfam" id="NF003715">
    <property type="entry name" value="PRK05326.1-2"/>
    <property type="match status" value="1"/>
</dbReference>
<dbReference type="InterPro" id="IPR006153">
    <property type="entry name" value="Cation/H_exchanger_TM"/>
</dbReference>
<keyword evidence="4" id="KW-1003">Cell membrane</keyword>
<dbReference type="GO" id="GO:0008324">
    <property type="term" value="F:monoatomic cation transmembrane transporter activity"/>
    <property type="evidence" value="ECO:0007669"/>
    <property type="project" value="InterPro"/>
</dbReference>
<protein>
    <submittedName>
        <fullName evidence="11">Potassium/proton antiporter (CPA1 family)</fullName>
    </submittedName>
</protein>
<comment type="caution">
    <text evidence="11">The sequence shown here is derived from an EMBL/GenBank/DDBJ whole genome shotgun (WGS) entry which is preliminary data.</text>
</comment>